<proteinExistence type="predicted"/>
<dbReference type="GO" id="GO:0016787">
    <property type="term" value="F:hydrolase activity"/>
    <property type="evidence" value="ECO:0007669"/>
    <property type="project" value="InterPro"/>
</dbReference>
<dbReference type="EMBL" id="CP119311">
    <property type="protein sequence ID" value="WEK35977.1"/>
    <property type="molecule type" value="Genomic_DNA"/>
</dbReference>
<dbReference type="Pfam" id="PF01738">
    <property type="entry name" value="DLH"/>
    <property type="match status" value="1"/>
</dbReference>
<dbReference type="SUPFAM" id="SSF53474">
    <property type="entry name" value="alpha/beta-Hydrolases"/>
    <property type="match status" value="1"/>
</dbReference>
<dbReference type="AlphaFoldDB" id="A0AAJ6BH72"/>
<evidence type="ECO:0000256" key="2">
    <source>
        <dbReference type="SAM" id="SignalP"/>
    </source>
</evidence>
<feature type="signal peptide" evidence="2">
    <location>
        <begin position="1"/>
        <end position="22"/>
    </location>
</feature>
<dbReference type="InterPro" id="IPR002925">
    <property type="entry name" value="Dienelactn_hydro"/>
</dbReference>
<sequence>MTALQRTLILACCLLTGLPLLAQQTAKQFTQVTDYLLYLPEGYANDTTQRWPLILFLHGAGERGDDIQKVAVHGPAKLVAAGKKLPFIIVSPQCKPNSWWEPESLYSLLKQLKKDLRVDPDRVYLTGLSMGGFGSFNLGAKHPEEFAAIAPICGGGDPADGWKLRHIPMWVFHGAKDRVVPLSASQQMVDAIKPLNPGIRFTVYPEADHDSWTETYNNDSLFQWFLTHRRFRFTAIQPDAASLQAVAGTYRSERGDTVMLVLENGALQVQHGTGQKMPLKAAAADIFFLKEDQPIELQVIRDAKKNVTGLVLRTDRQEQWKKVPNKK</sequence>
<organism evidence="4 5">
    <name type="scientific">Candidatus Pseudobacter hemicellulosilyticus</name>
    <dbReference type="NCBI Taxonomy" id="3121375"/>
    <lineage>
        <taxon>Bacteria</taxon>
        <taxon>Pseudomonadati</taxon>
        <taxon>Bacteroidota</taxon>
        <taxon>Chitinophagia</taxon>
        <taxon>Chitinophagales</taxon>
        <taxon>Chitinophagaceae</taxon>
        <taxon>Pseudobacter</taxon>
    </lineage>
</organism>
<protein>
    <submittedName>
        <fullName evidence="4">PHB depolymerase family esterase</fullName>
    </submittedName>
</protein>
<dbReference type="Gene3D" id="3.40.50.1820">
    <property type="entry name" value="alpha/beta hydrolase"/>
    <property type="match status" value="1"/>
</dbReference>
<evidence type="ECO:0000313" key="4">
    <source>
        <dbReference type="EMBL" id="WEK35977.1"/>
    </source>
</evidence>
<feature type="domain" description="Dienelactone hydrolase" evidence="3">
    <location>
        <begin position="109"/>
        <end position="209"/>
    </location>
</feature>
<dbReference type="PANTHER" id="PTHR43037">
    <property type="entry name" value="UNNAMED PRODUCT-RELATED"/>
    <property type="match status" value="1"/>
</dbReference>
<gene>
    <name evidence="4" type="ORF">P0Y53_00565</name>
</gene>
<dbReference type="InterPro" id="IPR029058">
    <property type="entry name" value="AB_hydrolase_fold"/>
</dbReference>
<reference evidence="4" key="1">
    <citation type="submission" date="2023-03" db="EMBL/GenBank/DDBJ databases">
        <title>Andean soil-derived lignocellulolytic bacterial consortium as a source of novel taxa and putative plastic-active enzymes.</title>
        <authorList>
            <person name="Diaz-Garcia L."/>
            <person name="Chuvochina M."/>
            <person name="Feuerriegel G."/>
            <person name="Bunk B."/>
            <person name="Sproer C."/>
            <person name="Streit W.R."/>
            <person name="Rodriguez L.M."/>
            <person name="Overmann J."/>
            <person name="Jimenez D.J."/>
        </authorList>
    </citation>
    <scope>NUCLEOTIDE SEQUENCE</scope>
    <source>
        <strain evidence="4">MAG 7</strain>
    </source>
</reference>
<feature type="chain" id="PRO_5042578198" evidence="2">
    <location>
        <begin position="23"/>
        <end position="327"/>
    </location>
</feature>
<dbReference type="InterPro" id="IPR050955">
    <property type="entry name" value="Plant_Biomass_Hydrol_Est"/>
</dbReference>
<evidence type="ECO:0000256" key="1">
    <source>
        <dbReference type="ARBA" id="ARBA00022729"/>
    </source>
</evidence>
<dbReference type="Proteomes" id="UP001220610">
    <property type="component" value="Chromosome"/>
</dbReference>
<dbReference type="PANTHER" id="PTHR43037:SF1">
    <property type="entry name" value="BLL1128 PROTEIN"/>
    <property type="match status" value="1"/>
</dbReference>
<accession>A0AAJ6BH72</accession>
<name>A0AAJ6BH72_9BACT</name>
<evidence type="ECO:0000313" key="5">
    <source>
        <dbReference type="Proteomes" id="UP001220610"/>
    </source>
</evidence>
<keyword evidence="1 2" id="KW-0732">Signal</keyword>
<evidence type="ECO:0000259" key="3">
    <source>
        <dbReference type="Pfam" id="PF01738"/>
    </source>
</evidence>